<dbReference type="EMBL" id="CALNXI010000435">
    <property type="protein sequence ID" value="CAH3027079.1"/>
    <property type="molecule type" value="Genomic_DNA"/>
</dbReference>
<evidence type="ECO:0000313" key="2">
    <source>
        <dbReference type="EMBL" id="CAH3027079.1"/>
    </source>
</evidence>
<reference evidence="2 3" key="1">
    <citation type="submission" date="2022-05" db="EMBL/GenBank/DDBJ databases">
        <authorList>
            <consortium name="Genoscope - CEA"/>
            <person name="William W."/>
        </authorList>
    </citation>
    <scope>NUCLEOTIDE SEQUENCE [LARGE SCALE GENOMIC DNA]</scope>
</reference>
<name>A0ABN8MBM9_9CNID</name>
<proteinExistence type="predicted"/>
<organism evidence="2 3">
    <name type="scientific">Porites evermanni</name>
    <dbReference type="NCBI Taxonomy" id="104178"/>
    <lineage>
        <taxon>Eukaryota</taxon>
        <taxon>Metazoa</taxon>
        <taxon>Cnidaria</taxon>
        <taxon>Anthozoa</taxon>
        <taxon>Hexacorallia</taxon>
        <taxon>Scleractinia</taxon>
        <taxon>Fungiina</taxon>
        <taxon>Poritidae</taxon>
        <taxon>Porites</taxon>
    </lineage>
</organism>
<feature type="region of interest" description="Disordered" evidence="1">
    <location>
        <begin position="219"/>
        <end position="261"/>
    </location>
</feature>
<feature type="compositionally biased region" description="Acidic residues" evidence="1">
    <location>
        <begin position="114"/>
        <end position="125"/>
    </location>
</feature>
<keyword evidence="3" id="KW-1185">Reference proteome</keyword>
<dbReference type="Proteomes" id="UP001159427">
    <property type="component" value="Unassembled WGS sequence"/>
</dbReference>
<gene>
    <name evidence="2" type="ORF">PEVE_00030665</name>
</gene>
<evidence type="ECO:0000313" key="3">
    <source>
        <dbReference type="Proteomes" id="UP001159427"/>
    </source>
</evidence>
<feature type="compositionally biased region" description="Low complexity" evidence="1">
    <location>
        <begin position="233"/>
        <end position="244"/>
    </location>
</feature>
<protein>
    <submittedName>
        <fullName evidence="2">Uncharacterized protein</fullName>
    </submittedName>
</protein>
<feature type="compositionally biased region" description="Basic and acidic residues" evidence="1">
    <location>
        <begin position="247"/>
        <end position="261"/>
    </location>
</feature>
<sequence length="371" mass="41543">MPDVFAFKGSHDESSSSDEDDKNQGDATEPMAIEIDEQEPPGEGYMYSLETESFFQQSPEREREEEEEDNEGERQAVVEGEAAVQNWDQEFDQPVWSENLTVESERMRGHYPQDENENSSDEEDKNSDSSQSTEVEEEHPREDNGYSLERESPFHQEEEEEETMNQEAQQATDQECGPRGAICGLASQLPYHSSAVSQNQPERYAQLAAAGQIRSQNFVANSERARAQPQTASSPPFLLHPSSSQTEKGEEKNTEKDGQDGCELRYPCSVAVIQPLDCKMAEKKTGPEASNGEDNSQLSQGQAHEEEDEQQNLQLVNRNNTLEDGNNVPGLLIVGSVRCKSREDKGDREGIPHTHPVPQEHECLCQTCQST</sequence>
<accession>A0ABN8MBM9</accession>
<feature type="compositionally biased region" description="Polar residues" evidence="1">
    <location>
        <begin position="292"/>
        <end position="302"/>
    </location>
</feature>
<feature type="compositionally biased region" description="Basic and acidic residues" evidence="1">
    <location>
        <begin position="138"/>
        <end position="156"/>
    </location>
</feature>
<comment type="caution">
    <text evidence="2">The sequence shown here is derived from an EMBL/GenBank/DDBJ whole genome shotgun (WGS) entry which is preliminary data.</text>
</comment>
<feature type="region of interest" description="Disordered" evidence="1">
    <location>
        <begin position="283"/>
        <end position="310"/>
    </location>
</feature>
<evidence type="ECO:0000256" key="1">
    <source>
        <dbReference type="SAM" id="MobiDB-lite"/>
    </source>
</evidence>
<feature type="region of interest" description="Disordered" evidence="1">
    <location>
        <begin position="1"/>
        <end position="182"/>
    </location>
</feature>
<feature type="compositionally biased region" description="Basic and acidic residues" evidence="1">
    <location>
        <begin position="103"/>
        <end position="113"/>
    </location>
</feature>